<protein>
    <submittedName>
        <fullName evidence="3">Polysaccharide deacetylase family protein</fullName>
    </submittedName>
</protein>
<dbReference type="Pfam" id="PF01522">
    <property type="entry name" value="Polysacc_deac_1"/>
    <property type="match status" value="1"/>
</dbReference>
<feature type="domain" description="NodB homology" evidence="2">
    <location>
        <begin position="19"/>
        <end position="213"/>
    </location>
</feature>
<name>A0A9X4M8H3_9CYAN</name>
<dbReference type="InterPro" id="IPR011330">
    <property type="entry name" value="Glyco_hydro/deAcase_b/a-brl"/>
</dbReference>
<dbReference type="GO" id="GO:0005975">
    <property type="term" value="P:carbohydrate metabolic process"/>
    <property type="evidence" value="ECO:0007669"/>
    <property type="project" value="InterPro"/>
</dbReference>
<dbReference type="InterPro" id="IPR002509">
    <property type="entry name" value="NODB_dom"/>
</dbReference>
<keyword evidence="1" id="KW-0472">Membrane</keyword>
<dbReference type="PANTHER" id="PTHR47561:SF1">
    <property type="entry name" value="POLYSACCHARIDE DEACETYLASE FAMILY PROTEIN (AFU_ORTHOLOGUE AFUA_6G05030)"/>
    <property type="match status" value="1"/>
</dbReference>
<evidence type="ECO:0000259" key="2">
    <source>
        <dbReference type="PROSITE" id="PS51677"/>
    </source>
</evidence>
<keyword evidence="1" id="KW-1133">Transmembrane helix</keyword>
<dbReference type="Gene3D" id="3.20.20.370">
    <property type="entry name" value="Glycoside hydrolase/deacetylase"/>
    <property type="match status" value="1"/>
</dbReference>
<feature type="transmembrane region" description="Helical" evidence="1">
    <location>
        <begin position="220"/>
        <end position="240"/>
    </location>
</feature>
<reference evidence="3" key="1">
    <citation type="submission" date="2019-05" db="EMBL/GenBank/DDBJ databases">
        <title>Whole genome sequencing of Pseudanabaena catenata USMAC16.</title>
        <authorList>
            <person name="Khan Z."/>
            <person name="Omar W.M."/>
            <person name="Convey P."/>
            <person name="Merican F."/>
            <person name="Najimudin N."/>
        </authorList>
    </citation>
    <scope>NUCLEOTIDE SEQUENCE</scope>
    <source>
        <strain evidence="3">USMAC16</strain>
    </source>
</reference>
<sequence>MLKKKPIASLSLDLDNQWSYMKTHGDDGWQSFPSYLNIVIPRVLEFLEERNIRITFFIVGQDAALGKNHAALRSLTDAGHEIGNHSFNHEPWLHLYSEDEVERELAIAEDHIEKATGKRPIGFRGPGFSLSSTVLRVLARRGYQYDASTFPTFLGPLARAYYFMTSKLSKEEMEKRKGLFGKFQEGFRPLQPYQWRLMGNLIEIPVTTMPIFKIPIHVSYLLYLGVFSQTLALWYFRLAIALCRLMRVQPSLLLHPLDFMGGEDVPELAFFPAMNQPSYKKVAMVGKVLQILAKHYAIVPMSVHAEAIAQRQAKLTSVTPHFYHGTEAV</sequence>
<dbReference type="Proteomes" id="UP001152872">
    <property type="component" value="Unassembled WGS sequence"/>
</dbReference>
<accession>A0A9X4M8H3</accession>
<organism evidence="3 4">
    <name type="scientific">Pseudanabaena catenata USMAC16</name>
    <dbReference type="NCBI Taxonomy" id="1855837"/>
    <lineage>
        <taxon>Bacteria</taxon>
        <taxon>Bacillati</taxon>
        <taxon>Cyanobacteriota</taxon>
        <taxon>Cyanophyceae</taxon>
        <taxon>Pseudanabaenales</taxon>
        <taxon>Pseudanabaenaceae</taxon>
        <taxon>Pseudanabaena</taxon>
    </lineage>
</organism>
<comment type="caution">
    <text evidence="3">The sequence shown here is derived from an EMBL/GenBank/DDBJ whole genome shotgun (WGS) entry which is preliminary data.</text>
</comment>
<dbReference type="GO" id="GO:0016810">
    <property type="term" value="F:hydrolase activity, acting on carbon-nitrogen (but not peptide) bonds"/>
    <property type="evidence" value="ECO:0007669"/>
    <property type="project" value="InterPro"/>
</dbReference>
<keyword evidence="4" id="KW-1185">Reference proteome</keyword>
<evidence type="ECO:0000313" key="4">
    <source>
        <dbReference type="Proteomes" id="UP001152872"/>
    </source>
</evidence>
<gene>
    <name evidence="3" type="ORF">FEV09_14100</name>
</gene>
<evidence type="ECO:0000256" key="1">
    <source>
        <dbReference type="SAM" id="Phobius"/>
    </source>
</evidence>
<keyword evidence="1" id="KW-0812">Transmembrane</keyword>
<dbReference type="PANTHER" id="PTHR47561">
    <property type="entry name" value="POLYSACCHARIDE DEACETYLASE FAMILY PROTEIN (AFU_ORTHOLOGUE AFUA_6G05030)"/>
    <property type="match status" value="1"/>
</dbReference>
<dbReference type="CDD" id="cd10940">
    <property type="entry name" value="CE4_PuuE_HpPgdA_like_1"/>
    <property type="match status" value="1"/>
</dbReference>
<evidence type="ECO:0000313" key="3">
    <source>
        <dbReference type="EMBL" id="MDG3495683.1"/>
    </source>
</evidence>
<dbReference type="AlphaFoldDB" id="A0A9X4M8H3"/>
<dbReference type="RefSeq" id="WP_009627820.1">
    <property type="nucleotide sequence ID" value="NZ_VBTY01000118.1"/>
</dbReference>
<dbReference type="EMBL" id="VBTY01000118">
    <property type="protein sequence ID" value="MDG3495683.1"/>
    <property type="molecule type" value="Genomic_DNA"/>
</dbReference>
<dbReference type="SUPFAM" id="SSF88713">
    <property type="entry name" value="Glycoside hydrolase/deacetylase"/>
    <property type="match status" value="1"/>
</dbReference>
<dbReference type="PROSITE" id="PS51677">
    <property type="entry name" value="NODB"/>
    <property type="match status" value="1"/>
</dbReference>
<proteinExistence type="predicted"/>